<gene>
    <name evidence="1" type="ORF">BECKLPF1236B_GA0070989_10508</name>
</gene>
<reference evidence="1" key="1">
    <citation type="submission" date="2019-02" db="EMBL/GenBank/DDBJ databases">
        <authorList>
            <person name="Gruber-Vodicka R. H."/>
            <person name="Seah K. B. B."/>
        </authorList>
    </citation>
    <scope>NUCLEOTIDE SEQUENCE</scope>
    <source>
        <strain evidence="1">BECK_S313</strain>
    </source>
</reference>
<evidence type="ECO:0000313" key="1">
    <source>
        <dbReference type="EMBL" id="VFK13627.1"/>
    </source>
</evidence>
<dbReference type="EMBL" id="CAADFK010000050">
    <property type="protein sequence ID" value="VFK13627.1"/>
    <property type="molecule type" value="Genomic_DNA"/>
</dbReference>
<proteinExistence type="predicted"/>
<accession>A0A450W9B5</accession>
<protein>
    <submittedName>
        <fullName evidence="1">Uncharacterized protein</fullName>
    </submittedName>
</protein>
<name>A0A450W9B5_9GAMM</name>
<sequence length="111" mass="13019">MGFGVCIGFLGILLNAHVEDFITPADEKCARVRWIAPRIHREEEMVDTRSDPPYGPESGLLFHSKYRKKPRILKKRRPRKEPPVWVLLLRANMRSFWRKALAYSLFLRTLG</sequence>
<dbReference type="AlphaFoldDB" id="A0A450W9B5"/>
<organism evidence="1">
    <name type="scientific">Candidatus Kentrum sp. LPFa</name>
    <dbReference type="NCBI Taxonomy" id="2126335"/>
    <lineage>
        <taxon>Bacteria</taxon>
        <taxon>Pseudomonadati</taxon>
        <taxon>Pseudomonadota</taxon>
        <taxon>Gammaproteobacteria</taxon>
        <taxon>Candidatus Kentrum</taxon>
    </lineage>
</organism>